<name>G8R7L8_OWEHD</name>
<dbReference type="Gene3D" id="1.20.120.160">
    <property type="entry name" value="HPT domain"/>
    <property type="match status" value="1"/>
</dbReference>
<gene>
    <name evidence="1" type="ordered locus">Oweho_1374</name>
</gene>
<accession>G8R7L8</accession>
<dbReference type="GO" id="GO:0000160">
    <property type="term" value="P:phosphorelay signal transduction system"/>
    <property type="evidence" value="ECO:0007669"/>
    <property type="project" value="InterPro"/>
</dbReference>
<proteinExistence type="predicted"/>
<dbReference type="EMBL" id="CP003156">
    <property type="protein sequence ID" value="AEV32371.1"/>
    <property type="molecule type" value="Genomic_DNA"/>
</dbReference>
<organism evidence="1 2">
    <name type="scientific">Owenweeksia hongkongensis (strain DSM 17368 / CIP 108786 / JCM 12287 / NRRL B-23963 / UST20020801)</name>
    <dbReference type="NCBI Taxonomy" id="926562"/>
    <lineage>
        <taxon>Bacteria</taxon>
        <taxon>Pseudomonadati</taxon>
        <taxon>Bacteroidota</taxon>
        <taxon>Flavobacteriia</taxon>
        <taxon>Flavobacteriales</taxon>
        <taxon>Owenweeksiaceae</taxon>
        <taxon>Owenweeksia</taxon>
    </lineage>
</organism>
<dbReference type="HOGENOM" id="CLU_2194309_0_0_10"/>
<dbReference type="AlphaFoldDB" id="G8R7L8"/>
<sequence>MLNKLKEVTGGDKKQMQLHIDSYIDGMTGRVNSLRNALEQENYQGIGNIVMKAKPHFMTMGFDDLYRLANHVERSVNKIYSKDMVKEHTRDLINDLEASIEKVKRVKL</sequence>
<keyword evidence="2" id="KW-1185">Reference proteome</keyword>
<protein>
    <submittedName>
        <fullName evidence="1">Uncharacterized protein</fullName>
    </submittedName>
</protein>
<dbReference type="KEGG" id="oho:Oweho_1374"/>
<dbReference type="InterPro" id="IPR036641">
    <property type="entry name" value="HPT_dom_sf"/>
</dbReference>
<reference evidence="1 2" key="1">
    <citation type="journal article" date="2012" name="Stand. Genomic Sci.">
        <title>Genome sequence of the orange-pigmented seawater bacterium Owenweeksia hongkongensis type strain (UST20020801(T)).</title>
        <authorList>
            <person name="Riedel T."/>
            <person name="Held B."/>
            <person name="Nolan M."/>
            <person name="Lucas S."/>
            <person name="Lapidus A."/>
            <person name="Tice H."/>
            <person name="Del Rio T.G."/>
            <person name="Cheng J.F."/>
            <person name="Han C."/>
            <person name="Tapia R."/>
            <person name="Goodwin L.A."/>
            <person name="Pitluck S."/>
            <person name="Liolios K."/>
            <person name="Mavromatis K."/>
            <person name="Pagani I."/>
            <person name="Ivanova N."/>
            <person name="Mikhailova N."/>
            <person name="Pati A."/>
            <person name="Chen A."/>
            <person name="Palaniappan K."/>
            <person name="Rohde M."/>
            <person name="Tindall B.J."/>
            <person name="Detter J.C."/>
            <person name="Goker M."/>
            <person name="Woyke T."/>
            <person name="Bristow J."/>
            <person name="Eisen J.A."/>
            <person name="Markowitz V."/>
            <person name="Hugenholtz P."/>
            <person name="Klenk H.P."/>
            <person name="Kyrpides N.C."/>
        </authorList>
    </citation>
    <scope>NUCLEOTIDE SEQUENCE</scope>
    <source>
        <strain evidence="2">DSM 17368 / JCM 12287 / NRRL B-23963</strain>
    </source>
</reference>
<dbReference type="RefSeq" id="WP_014201727.1">
    <property type="nucleotide sequence ID" value="NC_016599.1"/>
</dbReference>
<evidence type="ECO:0000313" key="2">
    <source>
        <dbReference type="Proteomes" id="UP000005631"/>
    </source>
</evidence>
<evidence type="ECO:0000313" key="1">
    <source>
        <dbReference type="EMBL" id="AEV32371.1"/>
    </source>
</evidence>
<dbReference type="Proteomes" id="UP000005631">
    <property type="component" value="Chromosome"/>
</dbReference>
<dbReference type="SUPFAM" id="SSF47226">
    <property type="entry name" value="Histidine-containing phosphotransfer domain, HPT domain"/>
    <property type="match status" value="1"/>
</dbReference>